<keyword evidence="2" id="KW-1185">Reference proteome</keyword>
<evidence type="ECO:0000313" key="1">
    <source>
        <dbReference type="EMBL" id="CAL0323574.1"/>
    </source>
</evidence>
<dbReference type="EMBL" id="CAXHTB010000017">
    <property type="protein sequence ID" value="CAL0323574.1"/>
    <property type="molecule type" value="Genomic_DNA"/>
</dbReference>
<dbReference type="Pfam" id="PF05910">
    <property type="entry name" value="DUF868"/>
    <property type="match status" value="1"/>
</dbReference>
<organism evidence="1 2">
    <name type="scientific">Lupinus luteus</name>
    <name type="common">European yellow lupine</name>
    <dbReference type="NCBI Taxonomy" id="3873"/>
    <lineage>
        <taxon>Eukaryota</taxon>
        <taxon>Viridiplantae</taxon>
        <taxon>Streptophyta</taxon>
        <taxon>Embryophyta</taxon>
        <taxon>Tracheophyta</taxon>
        <taxon>Spermatophyta</taxon>
        <taxon>Magnoliopsida</taxon>
        <taxon>eudicotyledons</taxon>
        <taxon>Gunneridae</taxon>
        <taxon>Pentapetalae</taxon>
        <taxon>rosids</taxon>
        <taxon>fabids</taxon>
        <taxon>Fabales</taxon>
        <taxon>Fabaceae</taxon>
        <taxon>Papilionoideae</taxon>
        <taxon>50 kb inversion clade</taxon>
        <taxon>genistoids sensu lato</taxon>
        <taxon>core genistoids</taxon>
        <taxon>Genisteae</taxon>
        <taxon>Lupinus</taxon>
    </lineage>
</organism>
<comment type="caution">
    <text evidence="1">The sequence shown here is derived from an EMBL/GenBank/DDBJ whole genome shotgun (WGS) entry which is preliminary data.</text>
</comment>
<dbReference type="AlphaFoldDB" id="A0AAV1XRD8"/>
<sequence length="75" mass="9019">MKVRRFKWKFRENHIILVDGRPYEVFWDAPPRTIVLGNPAKMVPIIRQLMRPYVSDQLGSVSIMHQVKRQMMRQP</sequence>
<reference evidence="1 2" key="1">
    <citation type="submission" date="2024-03" db="EMBL/GenBank/DDBJ databases">
        <authorList>
            <person name="Martinez-Hernandez J."/>
        </authorList>
    </citation>
    <scope>NUCLEOTIDE SEQUENCE [LARGE SCALE GENOMIC DNA]</scope>
</reference>
<name>A0AAV1XRD8_LUPLU</name>
<protein>
    <submittedName>
        <fullName evidence="1">Uncharacterized protein</fullName>
    </submittedName>
</protein>
<proteinExistence type="predicted"/>
<accession>A0AAV1XRD8</accession>
<gene>
    <name evidence="1" type="ORF">LLUT_LOCUS24634</name>
</gene>
<dbReference type="Proteomes" id="UP001497480">
    <property type="component" value="Unassembled WGS sequence"/>
</dbReference>
<evidence type="ECO:0000313" key="2">
    <source>
        <dbReference type="Proteomes" id="UP001497480"/>
    </source>
</evidence>
<dbReference type="InterPro" id="IPR008586">
    <property type="entry name" value="DUF868_pln"/>
</dbReference>